<keyword evidence="3" id="KW-1185">Reference proteome</keyword>
<reference evidence="3" key="1">
    <citation type="journal article" date="2021" name="Microbiol. Resour. Announc.">
        <title>LGAAP: Leishmaniinae Genome Assembly and Annotation Pipeline.</title>
        <authorList>
            <person name="Almutairi H."/>
            <person name="Urbaniak M.D."/>
            <person name="Bates M.D."/>
            <person name="Jariyapan N."/>
            <person name="Kwakye-Nuako G."/>
            <person name="Thomaz-Soccol V."/>
            <person name="Al-Salem W.S."/>
            <person name="Dillon R.J."/>
            <person name="Bates P.A."/>
            <person name="Gatherer D."/>
        </authorList>
    </citation>
    <scope>NUCLEOTIDE SEQUENCE [LARGE SCALE GENOMIC DNA]</scope>
</reference>
<dbReference type="Pfam" id="PF09668">
    <property type="entry name" value="Asp_protease"/>
    <property type="match status" value="1"/>
</dbReference>
<dbReference type="PANTHER" id="PTHR15397">
    <property type="entry name" value="SODIUM-GLUCOSE COTRANSPORTER REGULATORY PROTEIN -RELATED"/>
    <property type="match status" value="1"/>
</dbReference>
<evidence type="ECO:0000313" key="3">
    <source>
        <dbReference type="Proteomes" id="UP000674143"/>
    </source>
</evidence>
<feature type="domain" description="Aspartic peptidase DDI1-type" evidence="1">
    <location>
        <begin position="185"/>
        <end position="293"/>
    </location>
</feature>
<dbReference type="InterPro" id="IPR021109">
    <property type="entry name" value="Peptidase_aspartic_dom_sf"/>
</dbReference>
<accession>A0A836H7M2</accession>
<dbReference type="KEGG" id="loi:92364161"/>
<reference evidence="3" key="2">
    <citation type="journal article" date="2021" name="Sci. Data">
        <title>Chromosome-scale genome sequencing, assembly and annotation of six genomes from subfamily Leishmaniinae.</title>
        <authorList>
            <person name="Almutairi H."/>
            <person name="Urbaniak M.D."/>
            <person name="Bates M.D."/>
            <person name="Jariyapan N."/>
            <person name="Kwakye-Nuako G."/>
            <person name="Thomaz Soccol V."/>
            <person name="Al-Salem W.S."/>
            <person name="Dillon R.J."/>
            <person name="Bates P.A."/>
            <person name="Gatherer D."/>
        </authorList>
    </citation>
    <scope>NUCLEOTIDE SEQUENCE [LARGE SCALE GENOMIC DNA]</scope>
</reference>
<comment type="caution">
    <text evidence="2">The sequence shown here is derived from an EMBL/GenBank/DDBJ whole genome shotgun (WGS) entry which is preliminary data.</text>
</comment>
<dbReference type="EMBL" id="JAFHLR010000001">
    <property type="protein sequence ID" value="KAG5488281.1"/>
    <property type="molecule type" value="Genomic_DNA"/>
</dbReference>
<dbReference type="AlphaFoldDB" id="A0A836H7M2"/>
<dbReference type="Proteomes" id="UP000674143">
    <property type="component" value="Unassembled WGS sequence"/>
</dbReference>
<sequence length="418" mass="44509">MVQLTVNSVDGITLCRVVIPSSATVQQLLLQLAAVKPELSQAQAIRNDARGVTHRLAPAATTTGRATSATAQTLLQAGLIGQDSTAETLVVLTAAGAVPSSANTVKARILELFGRAPAPSSAAATPITASSSSTAMAGRAAARSHTNVSPETIDERQLELQRRIYAQIQQQQIDENLANALEYTPEAFAKVTMLYVPCTIHQVSVKAFVDSGAQNSIMNKRTAERCGLMRLVDVRMRGVAVGVGRQVICGRIHMVPVNLAGMYIPFAFSVIEDQPMDLIIGLDQLRRHQMLIDLRSNCLTIDNVSVPFLPECDLPASASLDVDTYEDTHTMKDDSVYLPRHQDPAASSTTATTAASASAPAAVARTSEAPLFLSEGERQARVEGFMAVSGITDPRQAAELLEAANWDANVAAALFFDT</sequence>
<dbReference type="Gene3D" id="2.40.70.10">
    <property type="entry name" value="Acid Proteases"/>
    <property type="match status" value="1"/>
</dbReference>
<evidence type="ECO:0000313" key="2">
    <source>
        <dbReference type="EMBL" id="KAG5488281.1"/>
    </source>
</evidence>
<dbReference type="Pfam" id="PF14555">
    <property type="entry name" value="UBA_4"/>
    <property type="match status" value="1"/>
</dbReference>
<gene>
    <name evidence="2" type="ORF">LSCM4_08358</name>
</gene>
<dbReference type="GO" id="GO:0004190">
    <property type="term" value="F:aspartic-type endopeptidase activity"/>
    <property type="evidence" value="ECO:0007669"/>
    <property type="project" value="InterPro"/>
</dbReference>
<name>A0A836H7M2_9TRYP</name>
<evidence type="ECO:0000259" key="1">
    <source>
        <dbReference type="Pfam" id="PF09668"/>
    </source>
</evidence>
<dbReference type="InterPro" id="IPR019103">
    <property type="entry name" value="Peptidase_aspartic_DDI1-type"/>
</dbReference>
<dbReference type="Gene3D" id="1.10.8.10">
    <property type="entry name" value="DNA helicase RuvA subunit, C-terminal domain"/>
    <property type="match status" value="1"/>
</dbReference>
<dbReference type="SMR" id="A0A836H7M2"/>
<dbReference type="SUPFAM" id="SSF50630">
    <property type="entry name" value="Acid proteases"/>
    <property type="match status" value="1"/>
</dbReference>
<dbReference type="InterPro" id="IPR009060">
    <property type="entry name" value="UBA-like_sf"/>
</dbReference>
<dbReference type="CDD" id="cd05479">
    <property type="entry name" value="RP_DDI"/>
    <property type="match status" value="1"/>
</dbReference>
<dbReference type="PANTHER" id="PTHR15397:SF3">
    <property type="entry name" value="DNA DAMAGE INDUCIBLE 1 HOMOLOG 2"/>
    <property type="match status" value="1"/>
</dbReference>
<dbReference type="GeneID" id="92364161"/>
<dbReference type="GO" id="GO:0006508">
    <property type="term" value="P:proteolysis"/>
    <property type="evidence" value="ECO:0007669"/>
    <property type="project" value="InterPro"/>
</dbReference>
<dbReference type="RefSeq" id="XP_067066328.1">
    <property type="nucleotide sequence ID" value="XM_067210227.1"/>
</dbReference>
<proteinExistence type="predicted"/>
<dbReference type="CDD" id="cd14273">
    <property type="entry name" value="UBA_TAP-C_like"/>
    <property type="match status" value="1"/>
</dbReference>
<dbReference type="SUPFAM" id="SSF46934">
    <property type="entry name" value="UBA-like"/>
    <property type="match status" value="1"/>
</dbReference>
<protein>
    <recommendedName>
        <fullName evidence="1">Aspartic peptidase DDI1-type domain-containing protein</fullName>
    </recommendedName>
</protein>
<organism evidence="2 3">
    <name type="scientific">Leishmania orientalis</name>
    <dbReference type="NCBI Taxonomy" id="2249476"/>
    <lineage>
        <taxon>Eukaryota</taxon>
        <taxon>Discoba</taxon>
        <taxon>Euglenozoa</taxon>
        <taxon>Kinetoplastea</taxon>
        <taxon>Metakinetoplastina</taxon>
        <taxon>Trypanosomatida</taxon>
        <taxon>Trypanosomatidae</taxon>
        <taxon>Leishmaniinae</taxon>
        <taxon>Leishmania</taxon>
    </lineage>
</organism>